<feature type="compositionally biased region" description="Gly residues" evidence="1">
    <location>
        <begin position="897"/>
        <end position="906"/>
    </location>
</feature>
<feature type="compositionally biased region" description="Low complexity" evidence="1">
    <location>
        <begin position="694"/>
        <end position="710"/>
    </location>
</feature>
<dbReference type="PANTHER" id="PTHR23216">
    <property type="entry name" value="NUCLEOLAR AND COILED-BODY PHOSPHOPROTEIN 1"/>
    <property type="match status" value="1"/>
</dbReference>
<feature type="region of interest" description="Disordered" evidence="1">
    <location>
        <begin position="237"/>
        <end position="906"/>
    </location>
</feature>
<feature type="region of interest" description="Disordered" evidence="1">
    <location>
        <begin position="13"/>
        <end position="46"/>
    </location>
</feature>
<accession>A0A6G0NL05</accession>
<evidence type="ECO:0000313" key="3">
    <source>
        <dbReference type="Proteomes" id="UP000476176"/>
    </source>
</evidence>
<feature type="compositionally biased region" description="Basic and acidic residues" evidence="1">
    <location>
        <begin position="381"/>
        <end position="392"/>
    </location>
</feature>
<dbReference type="InterPro" id="IPR025574">
    <property type="entry name" value="Nucleoporin_FG_rpt"/>
</dbReference>
<dbReference type="GO" id="GO:0005643">
    <property type="term" value="C:nuclear pore"/>
    <property type="evidence" value="ECO:0007669"/>
    <property type="project" value="UniProtKB-ARBA"/>
</dbReference>
<feature type="compositionally biased region" description="Low complexity" evidence="1">
    <location>
        <begin position="494"/>
        <end position="510"/>
    </location>
</feature>
<feature type="compositionally biased region" description="Acidic residues" evidence="1">
    <location>
        <begin position="633"/>
        <end position="642"/>
    </location>
</feature>
<gene>
    <name evidence="2" type="ORF">PF004_g15542</name>
</gene>
<feature type="compositionally biased region" description="Acidic residues" evidence="1">
    <location>
        <begin position="780"/>
        <end position="789"/>
    </location>
</feature>
<dbReference type="GO" id="GO:0005730">
    <property type="term" value="C:nucleolus"/>
    <property type="evidence" value="ECO:0007669"/>
    <property type="project" value="InterPro"/>
</dbReference>
<feature type="compositionally biased region" description="Basic and acidic residues" evidence="1">
    <location>
        <begin position="136"/>
        <end position="163"/>
    </location>
</feature>
<feature type="region of interest" description="Disordered" evidence="1">
    <location>
        <begin position="130"/>
        <end position="167"/>
    </location>
</feature>
<feature type="compositionally biased region" description="Low complexity" evidence="1">
    <location>
        <begin position="248"/>
        <end position="269"/>
    </location>
</feature>
<dbReference type="InterPro" id="IPR039191">
    <property type="entry name" value="Nopp140-like"/>
</dbReference>
<proteinExistence type="predicted"/>
<feature type="compositionally biased region" description="Low complexity" evidence="1">
    <location>
        <begin position="455"/>
        <end position="469"/>
    </location>
</feature>
<dbReference type="GO" id="GO:0005654">
    <property type="term" value="C:nucleoplasm"/>
    <property type="evidence" value="ECO:0007669"/>
    <property type="project" value="TreeGrafter"/>
</dbReference>
<dbReference type="Pfam" id="PF13634">
    <property type="entry name" value="Nucleoporin_FG"/>
    <property type="match status" value="5"/>
</dbReference>
<protein>
    <recommendedName>
        <fullName evidence="4">FAM21/CAPZIP domain-containing protein</fullName>
    </recommendedName>
</protein>
<dbReference type="PANTHER" id="PTHR23216:SF1">
    <property type="entry name" value="NUCLEOLAR AND COILED-BODY PHOSPHOPROTEIN 1"/>
    <property type="match status" value="1"/>
</dbReference>
<feature type="compositionally biased region" description="Acidic residues" evidence="1">
    <location>
        <begin position="827"/>
        <end position="836"/>
    </location>
</feature>
<feature type="compositionally biased region" description="Low complexity" evidence="1">
    <location>
        <begin position="647"/>
        <end position="666"/>
    </location>
</feature>
<comment type="caution">
    <text evidence="2">The sequence shown here is derived from an EMBL/GenBank/DDBJ whole genome shotgun (WGS) entry which is preliminary data.</text>
</comment>
<feature type="compositionally biased region" description="Polar residues" evidence="1">
    <location>
        <begin position="734"/>
        <end position="747"/>
    </location>
</feature>
<sequence length="906" mass="95368">MAEMLALEAAPGFESALALAPPPPPPSTDDAQPADEPADAPSNEKKTLADLARQVSSWTLHSDHELHAFLKQYSADLFARTKELEDSVRDIAAEADAAHVRLKNTFNQFLMLSNNQFIENRVYDEEQEDFFGVEAAPEKEKTEEKEKEKEKETDASAESKDGGTKAAAESIVSKYRSALDMGMEAMKLFVMMDEEEDDKSDTSSQFDTVLDIYNERPLPFIIGTREFLEDEALGLGAAPEDYSDSDSDSSYGSSYSSSDSDSASDASSATREERRSSHSRSRSRYRSSSEESDESSVAAPPPRRRADSDESDTSGLFGRPPVVEPPRRNSSKRLTPRRSDSFDSSSSDEEDELFGSAKEVKTPTAQAPPQGFQLPPMGETTSKESKSLESKKSFLSSDSDAESTTSGLFGRPSGAAKDTKKPPAGVSVLPPPQQSRRLDFSDDSSDDEDGGLFGAAPAKPTTPVVVPPTAAIPPPRRRTFSVSSSDDDEGLFGAKPKASPVATPAPVSAPGSLPVAEPLRRNSSKQLTPQRSDSLGSSSSDEEDGLFGSAKEEKTPTAQAPPQGFQLPPMGETTLKESKSLEPKKSFLSSDSDAESTTSGLFGRPSGAKATKKSPGGVSVLSPPQQSRRLDFSDDSSDDEDGGLFGAAPAKPTMPVATPVAVLPTAAIPPPRRPTYSDSSSDDDDDDDGGLFGAKPKAAPVAAPAPASAPGSLFGHPGETTPIEPKSLEPKRSFLSSDSNAESTTSGLFGRPFGANDTNKSPAGVSVLSPPQQSRRQDFSDDSSDDEDGGLFGAAPAKPTMPVATPVAVLPTAAIPPPRRPTYSDSSSDDDDDDDGGLFGAKPKAAPVATPAPVSAPGSLFGPPAGTAPPVVHPPIPSAAARMRAAESDSDSDWDGDGGLFGHPKK</sequence>
<feature type="compositionally biased region" description="Low complexity" evidence="1">
    <location>
        <begin position="840"/>
        <end position="859"/>
    </location>
</feature>
<evidence type="ECO:0000313" key="2">
    <source>
        <dbReference type="EMBL" id="KAE9212785.1"/>
    </source>
</evidence>
<dbReference type="EMBL" id="QXGC01001048">
    <property type="protein sequence ID" value="KAE9212785.1"/>
    <property type="molecule type" value="Genomic_DNA"/>
</dbReference>
<evidence type="ECO:0008006" key="4">
    <source>
        <dbReference type="Google" id="ProtNLM"/>
    </source>
</evidence>
<reference evidence="2 3" key="1">
    <citation type="submission" date="2018-09" db="EMBL/GenBank/DDBJ databases">
        <title>Genomic investigation of the strawberry pathogen Phytophthora fragariae indicates pathogenicity is determined by transcriptional variation in three key races.</title>
        <authorList>
            <person name="Adams T.M."/>
            <person name="Armitage A.D."/>
            <person name="Sobczyk M.K."/>
            <person name="Bates H.J."/>
            <person name="Dunwell J.M."/>
            <person name="Nellist C.F."/>
            <person name="Harrison R.J."/>
        </authorList>
    </citation>
    <scope>NUCLEOTIDE SEQUENCE [LARGE SCALE GENOMIC DNA]</scope>
    <source>
        <strain evidence="2 3">BC-23</strain>
    </source>
</reference>
<organism evidence="2 3">
    <name type="scientific">Phytophthora fragariae</name>
    <dbReference type="NCBI Taxonomy" id="53985"/>
    <lineage>
        <taxon>Eukaryota</taxon>
        <taxon>Sar</taxon>
        <taxon>Stramenopiles</taxon>
        <taxon>Oomycota</taxon>
        <taxon>Peronosporomycetes</taxon>
        <taxon>Peronosporales</taxon>
        <taxon>Peronosporaceae</taxon>
        <taxon>Phytophthora</taxon>
    </lineage>
</organism>
<feature type="compositionally biased region" description="Basic and acidic residues" evidence="1">
    <location>
        <begin position="574"/>
        <end position="585"/>
    </location>
</feature>
<feature type="compositionally biased region" description="Acidic residues" evidence="1">
    <location>
        <begin position="441"/>
        <end position="450"/>
    </location>
</feature>
<dbReference type="AlphaFoldDB" id="A0A6G0NL05"/>
<evidence type="ECO:0000256" key="1">
    <source>
        <dbReference type="SAM" id="MobiDB-lite"/>
    </source>
</evidence>
<name>A0A6G0NL05_9STRA</name>
<feature type="compositionally biased region" description="Acidic residues" evidence="1">
    <location>
        <begin position="680"/>
        <end position="689"/>
    </location>
</feature>
<feature type="compositionally biased region" description="Low complexity" evidence="1">
    <location>
        <begin position="794"/>
        <end position="813"/>
    </location>
</feature>
<dbReference type="Proteomes" id="UP000476176">
    <property type="component" value="Unassembled WGS sequence"/>
</dbReference>